<organism evidence="7 8">
    <name type="scientific">Ottowia oryzae</name>
    <dbReference type="NCBI Taxonomy" id="2109914"/>
    <lineage>
        <taxon>Bacteria</taxon>
        <taxon>Pseudomonadati</taxon>
        <taxon>Pseudomonadota</taxon>
        <taxon>Betaproteobacteria</taxon>
        <taxon>Burkholderiales</taxon>
        <taxon>Comamonadaceae</taxon>
        <taxon>Ottowia</taxon>
    </lineage>
</organism>
<dbReference type="CDD" id="cd06662">
    <property type="entry name" value="SURF1"/>
    <property type="match status" value="1"/>
</dbReference>
<evidence type="ECO:0000256" key="6">
    <source>
        <dbReference type="RuleBase" id="RU363076"/>
    </source>
</evidence>
<evidence type="ECO:0000256" key="2">
    <source>
        <dbReference type="ARBA" id="ARBA00007165"/>
    </source>
</evidence>
<keyword evidence="3 6" id="KW-0812">Transmembrane</keyword>
<dbReference type="RefSeq" id="WP_106702485.1">
    <property type="nucleotide sequence ID" value="NZ_CP027666.1"/>
</dbReference>
<keyword evidence="5 6" id="KW-0472">Membrane</keyword>
<sequence>MTSSTYGWRRALIALAAGVGIALTFSLGRWQLSRADEKIALQAALQARENLPPVPATQVAGATAPEQVAPLLHREATLTGEWLPAQTVFLDNRPMAGRAGFYVLTPLRLAGSSAVVLVLRGWAPRNFQQRDALPPVATPQGPVSATGRLADRVPAAFSLGRDAAGRIRQNLALDAFSAETGLPLAHVVLQQTGPASDGLLRDWPPPATGVDKHYGYAFQWFGLCALIALLFIWFQVARPFLRSSRS</sequence>
<evidence type="ECO:0000313" key="7">
    <source>
        <dbReference type="EMBL" id="AVO33929.1"/>
    </source>
</evidence>
<dbReference type="PROSITE" id="PS50895">
    <property type="entry name" value="SURF1"/>
    <property type="match status" value="1"/>
</dbReference>
<accession>A0A2S0MDG0</accession>
<dbReference type="PANTHER" id="PTHR23427">
    <property type="entry name" value="SURFEIT LOCUS PROTEIN"/>
    <property type="match status" value="1"/>
</dbReference>
<dbReference type="InterPro" id="IPR045214">
    <property type="entry name" value="Surf1/Surf4"/>
</dbReference>
<keyword evidence="6" id="KW-1003">Cell membrane</keyword>
<keyword evidence="4 6" id="KW-1133">Transmembrane helix</keyword>
<dbReference type="PANTHER" id="PTHR23427:SF2">
    <property type="entry name" value="SURFEIT LOCUS PROTEIN 1"/>
    <property type="match status" value="1"/>
</dbReference>
<feature type="transmembrane region" description="Helical" evidence="6">
    <location>
        <begin position="214"/>
        <end position="236"/>
    </location>
</feature>
<dbReference type="EMBL" id="CP027666">
    <property type="protein sequence ID" value="AVO33929.1"/>
    <property type="molecule type" value="Genomic_DNA"/>
</dbReference>
<comment type="similarity">
    <text evidence="2 6">Belongs to the SURF1 family.</text>
</comment>
<dbReference type="KEGG" id="otk:C6570_06450"/>
<keyword evidence="8" id="KW-1185">Reference proteome</keyword>
<evidence type="ECO:0000256" key="5">
    <source>
        <dbReference type="ARBA" id="ARBA00023136"/>
    </source>
</evidence>
<dbReference type="Proteomes" id="UP000239709">
    <property type="component" value="Chromosome"/>
</dbReference>
<reference evidence="7 8" key="1">
    <citation type="submission" date="2018-03" db="EMBL/GenBank/DDBJ databases">
        <title>Genome sequencing of Ottowia sp.</title>
        <authorList>
            <person name="Kim S.-J."/>
            <person name="Heo J."/>
            <person name="Kwon S.-W."/>
        </authorList>
    </citation>
    <scope>NUCLEOTIDE SEQUENCE [LARGE SCALE GENOMIC DNA]</scope>
    <source>
        <strain evidence="7 8">KADR8-3</strain>
    </source>
</reference>
<protein>
    <recommendedName>
        <fullName evidence="6">SURF1-like protein</fullName>
    </recommendedName>
</protein>
<dbReference type="InterPro" id="IPR002994">
    <property type="entry name" value="Surf1/Shy1"/>
</dbReference>
<dbReference type="AlphaFoldDB" id="A0A2S0MDG0"/>
<name>A0A2S0MDG0_9BURK</name>
<evidence type="ECO:0000256" key="1">
    <source>
        <dbReference type="ARBA" id="ARBA00004370"/>
    </source>
</evidence>
<dbReference type="GO" id="GO:0005886">
    <property type="term" value="C:plasma membrane"/>
    <property type="evidence" value="ECO:0007669"/>
    <property type="project" value="UniProtKB-SubCell"/>
</dbReference>
<proteinExistence type="inferred from homology"/>
<gene>
    <name evidence="7" type="ORF">C6570_06450</name>
</gene>
<comment type="caution">
    <text evidence="6">Lacks conserved residue(s) required for the propagation of feature annotation.</text>
</comment>
<evidence type="ECO:0000256" key="3">
    <source>
        <dbReference type="ARBA" id="ARBA00022692"/>
    </source>
</evidence>
<dbReference type="Pfam" id="PF02104">
    <property type="entry name" value="SURF1"/>
    <property type="match status" value="1"/>
</dbReference>
<evidence type="ECO:0000313" key="8">
    <source>
        <dbReference type="Proteomes" id="UP000239709"/>
    </source>
</evidence>
<dbReference type="OrthoDB" id="9789940at2"/>
<evidence type="ECO:0000256" key="4">
    <source>
        <dbReference type="ARBA" id="ARBA00022989"/>
    </source>
</evidence>
<comment type="subcellular location">
    <subcellularLocation>
        <location evidence="6">Cell membrane</location>
        <topology evidence="6">Multi-pass membrane protein</topology>
    </subcellularLocation>
    <subcellularLocation>
        <location evidence="1">Membrane</location>
    </subcellularLocation>
</comment>